<evidence type="ECO:0000256" key="5">
    <source>
        <dbReference type="ARBA" id="ARBA00023172"/>
    </source>
</evidence>
<dbReference type="Gene3D" id="2.40.50.140">
    <property type="entry name" value="Nucleic acid-binding proteins"/>
    <property type="match status" value="1"/>
</dbReference>
<evidence type="ECO:0000256" key="7">
    <source>
        <dbReference type="ARBA" id="ARBA00033409"/>
    </source>
</evidence>
<comment type="function">
    <text evidence="1 8">Involved in DNA repair and RecF pathway recombination.</text>
</comment>
<dbReference type="GO" id="GO:0006310">
    <property type="term" value="P:DNA recombination"/>
    <property type="evidence" value="ECO:0007669"/>
    <property type="project" value="UniProtKB-UniRule"/>
</dbReference>
<sequence length="272" mass="30090">MRDNARVSLYRDEGIVLRTQKLGEADRIVTVLTRRTGRVRAAAKGVRKTRSRFGARLEPFTHVDLQFYERRSLDLITQAETLRPYGEPLVTDYPRYTAGTAMLETAERLTAEEKEPALRQFLLLLGGLRTLADGSHDPRLVLDAYLLRSLSVAGWAPALDECARCGSRGRLRAFAIASGGAMCGTCRQPGAANPAPPTFQLMLALLRGDWGHADDSEPRHRAECSGLVAAYLQWHLEHGIRSLRHVERGGERGPAGPPDPIAMDITVNEERV</sequence>
<dbReference type="InterPro" id="IPR022572">
    <property type="entry name" value="DNA_rep/recomb_RecO_N"/>
</dbReference>
<dbReference type="EMBL" id="QTTT01000001">
    <property type="protein sequence ID" value="REE99316.1"/>
    <property type="molecule type" value="Genomic_DNA"/>
</dbReference>
<feature type="region of interest" description="Disordered" evidence="9">
    <location>
        <begin position="246"/>
        <end position="272"/>
    </location>
</feature>
<evidence type="ECO:0000256" key="4">
    <source>
        <dbReference type="ARBA" id="ARBA00022763"/>
    </source>
</evidence>
<dbReference type="NCBIfam" id="TIGR00613">
    <property type="entry name" value="reco"/>
    <property type="match status" value="1"/>
</dbReference>
<evidence type="ECO:0000256" key="2">
    <source>
        <dbReference type="ARBA" id="ARBA00007452"/>
    </source>
</evidence>
<proteinExistence type="inferred from homology"/>
<evidence type="ECO:0000256" key="1">
    <source>
        <dbReference type="ARBA" id="ARBA00003065"/>
    </source>
</evidence>
<evidence type="ECO:0000259" key="10">
    <source>
        <dbReference type="Pfam" id="PF11967"/>
    </source>
</evidence>
<evidence type="ECO:0000313" key="12">
    <source>
        <dbReference type="Proteomes" id="UP000256661"/>
    </source>
</evidence>
<dbReference type="InterPro" id="IPR042242">
    <property type="entry name" value="RecO_C"/>
</dbReference>
<dbReference type="Proteomes" id="UP000256661">
    <property type="component" value="Unassembled WGS sequence"/>
</dbReference>
<organism evidence="11 12">
    <name type="scientific">Thermomonospora umbrina</name>
    <dbReference type="NCBI Taxonomy" id="111806"/>
    <lineage>
        <taxon>Bacteria</taxon>
        <taxon>Bacillati</taxon>
        <taxon>Actinomycetota</taxon>
        <taxon>Actinomycetes</taxon>
        <taxon>Streptosporangiales</taxon>
        <taxon>Thermomonosporaceae</taxon>
        <taxon>Thermomonospora</taxon>
    </lineage>
</organism>
<dbReference type="Gene3D" id="1.20.1440.120">
    <property type="entry name" value="Recombination protein O, C-terminal domain"/>
    <property type="match status" value="1"/>
</dbReference>
<dbReference type="InterPro" id="IPR012340">
    <property type="entry name" value="NA-bd_OB-fold"/>
</dbReference>
<evidence type="ECO:0000256" key="6">
    <source>
        <dbReference type="ARBA" id="ARBA00023204"/>
    </source>
</evidence>
<comment type="similarity">
    <text evidence="2 8">Belongs to the RecO family.</text>
</comment>
<dbReference type="Pfam" id="PF11967">
    <property type="entry name" value="RecO_N"/>
    <property type="match status" value="1"/>
</dbReference>
<keyword evidence="6 8" id="KW-0234">DNA repair</keyword>
<dbReference type="AlphaFoldDB" id="A0A3D9STN3"/>
<dbReference type="InterPro" id="IPR037278">
    <property type="entry name" value="ARFGAP/RecO"/>
</dbReference>
<dbReference type="InterPro" id="IPR003717">
    <property type="entry name" value="RecO"/>
</dbReference>
<dbReference type="SUPFAM" id="SSF57863">
    <property type="entry name" value="ArfGap/RecO-like zinc finger"/>
    <property type="match status" value="1"/>
</dbReference>
<evidence type="ECO:0000256" key="8">
    <source>
        <dbReference type="HAMAP-Rule" id="MF_00201"/>
    </source>
</evidence>
<evidence type="ECO:0000256" key="3">
    <source>
        <dbReference type="ARBA" id="ARBA00021310"/>
    </source>
</evidence>
<evidence type="ECO:0000313" key="11">
    <source>
        <dbReference type="EMBL" id="REE99316.1"/>
    </source>
</evidence>
<name>A0A3D9STN3_9ACTN</name>
<keyword evidence="12" id="KW-1185">Reference proteome</keyword>
<reference evidence="11 12" key="1">
    <citation type="submission" date="2018-08" db="EMBL/GenBank/DDBJ databases">
        <title>Sequencing the genomes of 1000 actinobacteria strains.</title>
        <authorList>
            <person name="Klenk H.-P."/>
        </authorList>
    </citation>
    <scope>NUCLEOTIDE SEQUENCE [LARGE SCALE GENOMIC DNA]</scope>
    <source>
        <strain evidence="11 12">DSM 43927</strain>
    </source>
</reference>
<keyword evidence="4 8" id="KW-0227">DNA damage</keyword>
<gene>
    <name evidence="8" type="primary">recO</name>
    <name evidence="11" type="ORF">DFJ69_4825</name>
</gene>
<dbReference type="Pfam" id="PF02565">
    <property type="entry name" value="RecO_C"/>
    <property type="match status" value="1"/>
</dbReference>
<dbReference type="HAMAP" id="MF_00201">
    <property type="entry name" value="RecO"/>
    <property type="match status" value="1"/>
</dbReference>
<feature type="domain" description="DNA replication/recombination mediator RecO N-terminal" evidence="10">
    <location>
        <begin position="9"/>
        <end position="85"/>
    </location>
</feature>
<dbReference type="PANTHER" id="PTHR33991:SF1">
    <property type="entry name" value="DNA REPAIR PROTEIN RECO"/>
    <property type="match status" value="1"/>
</dbReference>
<dbReference type="SUPFAM" id="SSF50249">
    <property type="entry name" value="Nucleic acid-binding proteins"/>
    <property type="match status" value="1"/>
</dbReference>
<keyword evidence="5 8" id="KW-0233">DNA recombination</keyword>
<dbReference type="GO" id="GO:0006302">
    <property type="term" value="P:double-strand break repair"/>
    <property type="evidence" value="ECO:0007669"/>
    <property type="project" value="TreeGrafter"/>
</dbReference>
<accession>A0A3D9STN3</accession>
<dbReference type="GO" id="GO:0043590">
    <property type="term" value="C:bacterial nucleoid"/>
    <property type="evidence" value="ECO:0007669"/>
    <property type="project" value="TreeGrafter"/>
</dbReference>
<protein>
    <recommendedName>
        <fullName evidence="3 8">DNA repair protein RecO</fullName>
    </recommendedName>
    <alternativeName>
        <fullName evidence="7 8">Recombination protein O</fullName>
    </alternativeName>
</protein>
<dbReference type="PANTHER" id="PTHR33991">
    <property type="entry name" value="DNA REPAIR PROTEIN RECO"/>
    <property type="match status" value="1"/>
</dbReference>
<evidence type="ECO:0000256" key="9">
    <source>
        <dbReference type="SAM" id="MobiDB-lite"/>
    </source>
</evidence>
<comment type="caution">
    <text evidence="11">The sequence shown here is derived from an EMBL/GenBank/DDBJ whole genome shotgun (WGS) entry which is preliminary data.</text>
</comment>